<dbReference type="RefSeq" id="WP_284229510.1">
    <property type="nucleotide sequence ID" value="NZ_BSUL01000001.1"/>
</dbReference>
<dbReference type="EMBL" id="BSUL01000001">
    <property type="protein sequence ID" value="GMA27157.1"/>
    <property type="molecule type" value="Genomic_DNA"/>
</dbReference>
<accession>A0AA37UPJ5</accession>
<gene>
    <name evidence="1" type="ORF">GCM10025874_04100</name>
</gene>
<organism evidence="1 2">
    <name type="scientific">Arenivirga flava</name>
    <dbReference type="NCBI Taxonomy" id="1930060"/>
    <lineage>
        <taxon>Bacteria</taxon>
        <taxon>Bacillati</taxon>
        <taxon>Actinomycetota</taxon>
        <taxon>Actinomycetes</taxon>
        <taxon>Micrococcales</taxon>
        <taxon>Microbacteriaceae</taxon>
        <taxon>Arenivirga</taxon>
    </lineage>
</organism>
<evidence type="ECO:0000313" key="2">
    <source>
        <dbReference type="Proteomes" id="UP001157160"/>
    </source>
</evidence>
<dbReference type="AlphaFoldDB" id="A0AA37UPJ5"/>
<proteinExistence type="predicted"/>
<reference evidence="1 2" key="1">
    <citation type="journal article" date="2014" name="Int. J. Syst. Evol. Microbiol.">
        <title>Complete genome sequence of Corynebacterium casei LMG S-19264T (=DSM 44701T), isolated from a smear-ripened cheese.</title>
        <authorList>
            <consortium name="US DOE Joint Genome Institute (JGI-PGF)"/>
            <person name="Walter F."/>
            <person name="Albersmeier A."/>
            <person name="Kalinowski J."/>
            <person name="Ruckert C."/>
        </authorList>
    </citation>
    <scope>NUCLEOTIDE SEQUENCE [LARGE SCALE GENOMIC DNA]</scope>
    <source>
        <strain evidence="1 2">NBRC 112289</strain>
    </source>
</reference>
<dbReference type="InterPro" id="IPR035959">
    <property type="entry name" value="RutC-like_sf"/>
</dbReference>
<evidence type="ECO:0000313" key="1">
    <source>
        <dbReference type="EMBL" id="GMA27157.1"/>
    </source>
</evidence>
<dbReference type="Proteomes" id="UP001157160">
    <property type="component" value="Unassembled WGS sequence"/>
</dbReference>
<sequence>MASALFDGLSRAQEAHGFRTPLPPLTVIGVHSLWTPPLLVEIEATAVLD</sequence>
<keyword evidence="2" id="KW-1185">Reference proteome</keyword>
<name>A0AA37UPJ5_9MICO</name>
<protein>
    <recommendedName>
        <fullName evidence="3">RidA family protein</fullName>
    </recommendedName>
</protein>
<evidence type="ECO:0008006" key="3">
    <source>
        <dbReference type="Google" id="ProtNLM"/>
    </source>
</evidence>
<dbReference type="SUPFAM" id="SSF55298">
    <property type="entry name" value="YjgF-like"/>
    <property type="match status" value="1"/>
</dbReference>
<dbReference type="Gene3D" id="3.30.1330.40">
    <property type="entry name" value="RutC-like"/>
    <property type="match status" value="1"/>
</dbReference>
<comment type="caution">
    <text evidence="1">The sequence shown here is derived from an EMBL/GenBank/DDBJ whole genome shotgun (WGS) entry which is preliminary data.</text>
</comment>